<dbReference type="AlphaFoldDB" id="A0A5J4UN47"/>
<reference evidence="1 2" key="1">
    <citation type="submission" date="2019-03" db="EMBL/GenBank/DDBJ databases">
        <title>Single cell metagenomics reveals metabolic interactions within the superorganism composed of flagellate Streblomastix strix and complex community of Bacteroidetes bacteria on its surface.</title>
        <authorList>
            <person name="Treitli S.C."/>
            <person name="Kolisko M."/>
            <person name="Husnik F."/>
            <person name="Keeling P."/>
            <person name="Hampl V."/>
        </authorList>
    </citation>
    <scope>NUCLEOTIDE SEQUENCE [LARGE SCALE GENOMIC DNA]</scope>
    <source>
        <strain evidence="1">ST1C</strain>
    </source>
</reference>
<dbReference type="Proteomes" id="UP000324800">
    <property type="component" value="Unassembled WGS sequence"/>
</dbReference>
<comment type="caution">
    <text evidence="1">The sequence shown here is derived from an EMBL/GenBank/DDBJ whole genome shotgun (WGS) entry which is preliminary data.</text>
</comment>
<gene>
    <name evidence="1" type="ORF">EZS28_032761</name>
</gene>
<proteinExistence type="predicted"/>
<dbReference type="EMBL" id="SNRW01014217">
    <property type="protein sequence ID" value="KAA6371713.1"/>
    <property type="molecule type" value="Genomic_DNA"/>
</dbReference>
<organism evidence="1 2">
    <name type="scientific">Streblomastix strix</name>
    <dbReference type="NCBI Taxonomy" id="222440"/>
    <lineage>
        <taxon>Eukaryota</taxon>
        <taxon>Metamonada</taxon>
        <taxon>Preaxostyla</taxon>
        <taxon>Oxymonadida</taxon>
        <taxon>Streblomastigidae</taxon>
        <taxon>Streblomastix</taxon>
    </lineage>
</organism>
<protein>
    <submittedName>
        <fullName evidence="1">Uncharacterized protein</fullName>
    </submittedName>
</protein>
<sequence>MERAFKVVTLVKQNLILTVEDSSVCFKRQKIKLLNISEFGLKEDYLKLSLITLHELVMNWILKKVVGDTRVNKLRWHFIVRPRSHSKIGVL</sequence>
<accession>A0A5J4UN47</accession>
<evidence type="ECO:0000313" key="2">
    <source>
        <dbReference type="Proteomes" id="UP000324800"/>
    </source>
</evidence>
<evidence type="ECO:0000313" key="1">
    <source>
        <dbReference type="EMBL" id="KAA6371713.1"/>
    </source>
</evidence>
<name>A0A5J4UN47_9EUKA</name>